<keyword evidence="3" id="KW-1185">Reference proteome</keyword>
<dbReference type="InterPro" id="IPR019099">
    <property type="entry name" value="Uncharacterised_PGPGW_TM"/>
</dbReference>
<name>A0A930V0J8_9ACTN</name>
<feature type="transmembrane region" description="Helical" evidence="1">
    <location>
        <begin position="112"/>
        <end position="137"/>
    </location>
</feature>
<keyword evidence="1" id="KW-1133">Transmembrane helix</keyword>
<organism evidence="2 3">
    <name type="scientific">Nocardioides acrostichi</name>
    <dbReference type="NCBI Taxonomy" id="2784339"/>
    <lineage>
        <taxon>Bacteria</taxon>
        <taxon>Bacillati</taxon>
        <taxon>Actinomycetota</taxon>
        <taxon>Actinomycetes</taxon>
        <taxon>Propionibacteriales</taxon>
        <taxon>Nocardioidaceae</taxon>
        <taxon>Nocardioides</taxon>
    </lineage>
</organism>
<accession>A0A930V0J8</accession>
<keyword evidence="1" id="KW-0472">Membrane</keyword>
<feature type="transmembrane region" description="Helical" evidence="1">
    <location>
        <begin position="7"/>
        <end position="27"/>
    </location>
</feature>
<feature type="transmembrane region" description="Helical" evidence="1">
    <location>
        <begin position="33"/>
        <end position="53"/>
    </location>
</feature>
<gene>
    <name evidence="2" type="ORF">ISG29_17470</name>
</gene>
<sequence length="165" mass="18024">MRARIRARVLSVIGWSLIVLGVVLYPLPGPGLLVLALGVGILARYDPVAARRLEPWRRRALRETARAVATRRRAAASLVVTLAFGAAGLLWIRAPQQPTWWPLPTWAWLPGGVWNGVAQLASGVLCAGLVGLARWAFVRNRLVLEPRAFDPMCGEALPDPAMLRP</sequence>
<protein>
    <submittedName>
        <fullName evidence="2">PGPGW domain-containing protein</fullName>
    </submittedName>
</protein>
<proteinExistence type="predicted"/>
<dbReference type="AlphaFoldDB" id="A0A930V0J8"/>
<evidence type="ECO:0000313" key="2">
    <source>
        <dbReference type="EMBL" id="MBF4163481.1"/>
    </source>
</evidence>
<feature type="transmembrane region" description="Helical" evidence="1">
    <location>
        <begin position="74"/>
        <end position="92"/>
    </location>
</feature>
<dbReference type="RefSeq" id="WP_194504745.1">
    <property type="nucleotide sequence ID" value="NZ_JADIVZ010000012.1"/>
</dbReference>
<evidence type="ECO:0000256" key="1">
    <source>
        <dbReference type="SAM" id="Phobius"/>
    </source>
</evidence>
<dbReference type="Pfam" id="PF09656">
    <property type="entry name" value="PGPGW"/>
    <property type="match status" value="1"/>
</dbReference>
<reference evidence="2" key="1">
    <citation type="submission" date="2020-11" db="EMBL/GenBank/DDBJ databases">
        <title>Nocardioides sp. CBS4Y-1, whole genome shotgun sequence.</title>
        <authorList>
            <person name="Tuo L."/>
        </authorList>
    </citation>
    <scope>NUCLEOTIDE SEQUENCE</scope>
    <source>
        <strain evidence="2">CBS4Y-1</strain>
    </source>
</reference>
<dbReference type="Proteomes" id="UP000656804">
    <property type="component" value="Unassembled WGS sequence"/>
</dbReference>
<comment type="caution">
    <text evidence="2">The sequence shown here is derived from an EMBL/GenBank/DDBJ whole genome shotgun (WGS) entry which is preliminary data.</text>
</comment>
<keyword evidence="1" id="KW-0812">Transmembrane</keyword>
<evidence type="ECO:0000313" key="3">
    <source>
        <dbReference type="Proteomes" id="UP000656804"/>
    </source>
</evidence>
<dbReference type="EMBL" id="JADIVZ010000012">
    <property type="protein sequence ID" value="MBF4163481.1"/>
    <property type="molecule type" value="Genomic_DNA"/>
</dbReference>